<gene>
    <name evidence="4" type="ordered locus">HCH_03264</name>
</gene>
<dbReference type="AlphaFoldDB" id="Q2SH51"/>
<sequence>MTALRIHAASVAMQRLALPQVDPFTLRLQSLFPIGAGTRFELATRPLEVQFVAPKEARLLNFSVQLRLDQSSASLRFDQRFLDTLLSALDDHAGQPNEEALASLPFEKIPAMLQLALLQAALAPLIDQISAASGLHIEVETILPIPAQEQDSVSLFCRCVYGRQTGWASVVLSHEALDLAQGAFGLVQERWPRHGSHSSSTLAITHLPLALSAYINGPKLTYDELRQLQLNDMVLLPPASINPIGDSPAVGVFSVALSVCGRRLGYGTLQRQDITLTHINTDQPMTHTTTPNNDAPLQPLHDLPVEVVFEVARRTATLTQIQSLAPGQTIALDKPLSGAVTLLVQSQAIAEAELVQVGDQIGARITRLSLPPAVSAETGPIQDSEQQKEQENEHDVA</sequence>
<keyword evidence="4" id="KW-0282">Flagellum</keyword>
<keyword evidence="4" id="KW-0969">Cilium</keyword>
<dbReference type="SUPFAM" id="SSF101801">
    <property type="entry name" value="Surface presentation of antigens (SPOA)"/>
    <property type="match status" value="1"/>
</dbReference>
<keyword evidence="4" id="KW-0966">Cell projection</keyword>
<dbReference type="EMBL" id="CP000155">
    <property type="protein sequence ID" value="ABC30023.1"/>
    <property type="molecule type" value="Genomic_DNA"/>
</dbReference>
<evidence type="ECO:0000259" key="3">
    <source>
        <dbReference type="Pfam" id="PF01052"/>
    </source>
</evidence>
<evidence type="ECO:0000313" key="5">
    <source>
        <dbReference type="Proteomes" id="UP000000238"/>
    </source>
</evidence>
<dbReference type="GO" id="GO:0030254">
    <property type="term" value="P:protein secretion by the type III secretion system"/>
    <property type="evidence" value="ECO:0007669"/>
    <property type="project" value="InterPro"/>
</dbReference>
<name>Q2SH51_HAHCH</name>
<dbReference type="InterPro" id="IPR036429">
    <property type="entry name" value="SpoA-like_sf"/>
</dbReference>
<dbReference type="Gene3D" id="2.30.330.10">
    <property type="entry name" value="SpoA-like"/>
    <property type="match status" value="1"/>
</dbReference>
<dbReference type="PANTHER" id="PTHR30034">
    <property type="entry name" value="FLAGELLAR MOTOR SWITCH PROTEIN FLIM"/>
    <property type="match status" value="1"/>
</dbReference>
<dbReference type="GO" id="GO:0003774">
    <property type="term" value="F:cytoskeletal motor activity"/>
    <property type="evidence" value="ECO:0007669"/>
    <property type="project" value="InterPro"/>
</dbReference>
<evidence type="ECO:0000256" key="2">
    <source>
        <dbReference type="SAM" id="MobiDB-lite"/>
    </source>
</evidence>
<dbReference type="HOGENOM" id="CLU_694013_0_0_6"/>
<dbReference type="GO" id="GO:0071978">
    <property type="term" value="P:bacterial-type flagellum-dependent swarming motility"/>
    <property type="evidence" value="ECO:0007669"/>
    <property type="project" value="TreeGrafter"/>
</dbReference>
<dbReference type="RefSeq" id="WP_011397092.1">
    <property type="nucleotide sequence ID" value="NC_007645.1"/>
</dbReference>
<dbReference type="NCBIfam" id="TIGR02551">
    <property type="entry name" value="SpaO_YscQ"/>
    <property type="match status" value="1"/>
</dbReference>
<dbReference type="OrthoDB" id="9801534at2"/>
<dbReference type="KEGG" id="hch:HCH_03264"/>
<proteinExistence type="inferred from homology"/>
<dbReference type="PANTHER" id="PTHR30034:SF6">
    <property type="entry name" value="YOP PROTEINS TRANSLOCATION PROTEIN Q"/>
    <property type="match status" value="1"/>
</dbReference>
<dbReference type="InterPro" id="IPR013385">
    <property type="entry name" value="T3SS_SpaO/YscQ/SpaO"/>
</dbReference>
<dbReference type="PRINTS" id="PR00956">
    <property type="entry name" value="FLGMOTORFLIN"/>
</dbReference>
<dbReference type="InterPro" id="IPR001172">
    <property type="entry name" value="FliN_T3SS_HrcQb"/>
</dbReference>
<evidence type="ECO:0000313" key="4">
    <source>
        <dbReference type="EMBL" id="ABC30023.1"/>
    </source>
</evidence>
<dbReference type="Pfam" id="PF01052">
    <property type="entry name" value="FliMN_C"/>
    <property type="match status" value="1"/>
</dbReference>
<dbReference type="InterPro" id="IPR001543">
    <property type="entry name" value="FliN-like_C"/>
</dbReference>
<evidence type="ECO:0000256" key="1">
    <source>
        <dbReference type="ARBA" id="ARBA00009226"/>
    </source>
</evidence>
<dbReference type="GO" id="GO:0050918">
    <property type="term" value="P:positive chemotaxis"/>
    <property type="evidence" value="ECO:0007669"/>
    <property type="project" value="TreeGrafter"/>
</dbReference>
<reference evidence="4 5" key="1">
    <citation type="journal article" date="2005" name="Nucleic Acids Res.">
        <title>Genomic blueprint of Hahella chejuensis, a marine microbe producing an algicidal agent.</title>
        <authorList>
            <person name="Jeong H."/>
            <person name="Yim J.H."/>
            <person name="Lee C."/>
            <person name="Choi S.-H."/>
            <person name="Park Y.K."/>
            <person name="Yoon S.H."/>
            <person name="Hur C.-G."/>
            <person name="Kang H.-Y."/>
            <person name="Kim D."/>
            <person name="Lee H.H."/>
            <person name="Park K.H."/>
            <person name="Park S.-H."/>
            <person name="Park H.-S."/>
            <person name="Lee H.K."/>
            <person name="Oh T.K."/>
            <person name="Kim J.F."/>
        </authorList>
    </citation>
    <scope>NUCLEOTIDE SEQUENCE [LARGE SCALE GENOMIC DNA]</scope>
    <source>
        <strain evidence="4 5">KCTC 2396</strain>
    </source>
</reference>
<protein>
    <submittedName>
        <fullName evidence="4">Flagellar motor switch/type III secretory pathway protein</fullName>
    </submittedName>
</protein>
<organism evidence="4 5">
    <name type="scientific">Hahella chejuensis (strain KCTC 2396)</name>
    <dbReference type="NCBI Taxonomy" id="349521"/>
    <lineage>
        <taxon>Bacteria</taxon>
        <taxon>Pseudomonadati</taxon>
        <taxon>Pseudomonadota</taxon>
        <taxon>Gammaproteobacteria</taxon>
        <taxon>Oceanospirillales</taxon>
        <taxon>Hahellaceae</taxon>
        <taxon>Hahella</taxon>
    </lineage>
</organism>
<accession>Q2SH51</accession>
<feature type="region of interest" description="Disordered" evidence="2">
    <location>
        <begin position="374"/>
        <end position="397"/>
    </location>
</feature>
<feature type="compositionally biased region" description="Basic and acidic residues" evidence="2">
    <location>
        <begin position="385"/>
        <end position="397"/>
    </location>
</feature>
<dbReference type="GO" id="GO:0009425">
    <property type="term" value="C:bacterial-type flagellum basal body"/>
    <property type="evidence" value="ECO:0007669"/>
    <property type="project" value="InterPro"/>
</dbReference>
<dbReference type="eggNOG" id="COG1886">
    <property type="taxonomic scope" value="Bacteria"/>
</dbReference>
<feature type="domain" description="Flagellar motor switch protein FliN-like C-terminal" evidence="3">
    <location>
        <begin position="300"/>
        <end position="368"/>
    </location>
</feature>
<dbReference type="STRING" id="349521.HCH_03264"/>
<comment type="similarity">
    <text evidence="1">Belongs to the FliN/MopA/SpaO family.</text>
</comment>
<keyword evidence="5" id="KW-1185">Reference proteome</keyword>
<dbReference type="Proteomes" id="UP000000238">
    <property type="component" value="Chromosome"/>
</dbReference>